<dbReference type="EMBL" id="JANUCP010000001">
    <property type="protein sequence ID" value="MCS3917769.1"/>
    <property type="molecule type" value="Genomic_DNA"/>
</dbReference>
<reference evidence="1 2" key="1">
    <citation type="submission" date="2022-08" db="EMBL/GenBank/DDBJ databases">
        <title>Bacterial and archaeal communities from various locations to study Microbial Dark Matter (Phase II).</title>
        <authorList>
            <person name="Stepanauskas R."/>
        </authorList>
    </citation>
    <scope>NUCLEOTIDE SEQUENCE [LARGE SCALE GENOMIC DNA]</scope>
    <source>
        <strain evidence="1 2">PD1</strain>
    </source>
</reference>
<evidence type="ECO:0000313" key="2">
    <source>
        <dbReference type="Proteomes" id="UP001204798"/>
    </source>
</evidence>
<protein>
    <submittedName>
        <fullName evidence="1">Uncharacterized protein</fullName>
    </submittedName>
</protein>
<comment type="caution">
    <text evidence="1">The sequence shown here is derived from an EMBL/GenBank/DDBJ whole genome shotgun (WGS) entry which is preliminary data.</text>
</comment>
<dbReference type="RefSeq" id="WP_259092281.1">
    <property type="nucleotide sequence ID" value="NZ_CP130454.1"/>
</dbReference>
<dbReference type="Proteomes" id="UP001204798">
    <property type="component" value="Unassembled WGS sequence"/>
</dbReference>
<keyword evidence="2" id="KW-1185">Reference proteome</keyword>
<organism evidence="1 2">
    <name type="scientific">Candidatus Fervidibacter sacchari</name>
    <dbReference type="NCBI Taxonomy" id="1448929"/>
    <lineage>
        <taxon>Bacteria</taxon>
        <taxon>Candidatus Fervidibacterota</taxon>
        <taxon>Candidatus Fervidibacter</taxon>
    </lineage>
</organism>
<name>A0ABT2EJA1_9BACT</name>
<gene>
    <name evidence="1" type="ORF">M2350_000166</name>
</gene>
<proteinExistence type="predicted"/>
<evidence type="ECO:0000313" key="1">
    <source>
        <dbReference type="EMBL" id="MCS3917769.1"/>
    </source>
</evidence>
<accession>A0ABT2EJA1</accession>
<sequence>MFSLKGSAPTLTKMVLHFAPHTQIWAHREVRLPEQFQDWEGEASAEPKQLSG</sequence>